<evidence type="ECO:0000256" key="3">
    <source>
        <dbReference type="ARBA" id="ARBA00022989"/>
    </source>
</evidence>
<protein>
    <recommendedName>
        <fullName evidence="8">Protein-S-isoprenylcysteine O-methyltransferase Ste14</fullName>
    </recommendedName>
</protein>
<dbReference type="KEGG" id="dsw:QR90_14500"/>
<dbReference type="PANTHER" id="PTHR43847">
    <property type="entry name" value="BLL3993 PROTEIN"/>
    <property type="match status" value="1"/>
</dbReference>
<keyword evidence="3 5" id="KW-1133">Transmembrane helix</keyword>
<dbReference type="GO" id="GO:0012505">
    <property type="term" value="C:endomembrane system"/>
    <property type="evidence" value="ECO:0007669"/>
    <property type="project" value="UniProtKB-SubCell"/>
</dbReference>
<evidence type="ECO:0000313" key="7">
    <source>
        <dbReference type="Proteomes" id="UP000030634"/>
    </source>
</evidence>
<accession>A0A0A7KIJ2</accession>
<keyword evidence="4 5" id="KW-0472">Membrane</keyword>
<reference evidence="7" key="1">
    <citation type="submission" date="2014-11" db="EMBL/GenBank/DDBJ databases">
        <title>Hymenobacter sp. DG25B genome submission.</title>
        <authorList>
            <person name="Jung H.-Y."/>
            <person name="Kim M.K."/>
            <person name="Srinivasan S."/>
            <person name="Lim S."/>
        </authorList>
    </citation>
    <scope>NUCLEOTIDE SEQUENCE [LARGE SCALE GENOMIC DNA]</scope>
    <source>
        <strain evidence="7">DY59</strain>
    </source>
</reference>
<evidence type="ECO:0000256" key="1">
    <source>
        <dbReference type="ARBA" id="ARBA00004127"/>
    </source>
</evidence>
<dbReference type="RefSeq" id="WP_039685594.1">
    <property type="nucleotide sequence ID" value="NZ_CP010028.1"/>
</dbReference>
<sequence>MTLPSRLQRFRQRGGVFVAAQFVLIGLVALRGRKRKSVGILQKAAGLSLMALGGAIVASGGRSLGRNLSALPEPLDGAQLVTTGLYGHIRHPIYSGLLVLGVGWGVLRGSPGALGWTAALATLFHFKASREETALLARFPEYAAYRKRTKRFVPGVV</sequence>
<feature type="transmembrane region" description="Helical" evidence="5">
    <location>
        <begin position="12"/>
        <end position="32"/>
    </location>
</feature>
<dbReference type="Pfam" id="PF04191">
    <property type="entry name" value="PEMT"/>
    <property type="match status" value="1"/>
</dbReference>
<organism evidence="6 7">
    <name type="scientific">Deinococcus radiopugnans</name>
    <dbReference type="NCBI Taxonomy" id="57497"/>
    <lineage>
        <taxon>Bacteria</taxon>
        <taxon>Thermotogati</taxon>
        <taxon>Deinococcota</taxon>
        <taxon>Deinococci</taxon>
        <taxon>Deinococcales</taxon>
        <taxon>Deinococcaceae</taxon>
        <taxon>Deinococcus</taxon>
    </lineage>
</organism>
<dbReference type="InterPro" id="IPR052527">
    <property type="entry name" value="Metal_cation-efflux_comp"/>
</dbReference>
<keyword evidence="2 5" id="KW-0812">Transmembrane</keyword>
<dbReference type="EMBL" id="CP010028">
    <property type="protein sequence ID" value="AIZ46017.1"/>
    <property type="molecule type" value="Genomic_DNA"/>
</dbReference>
<proteinExistence type="predicted"/>
<evidence type="ECO:0000256" key="5">
    <source>
        <dbReference type="SAM" id="Phobius"/>
    </source>
</evidence>
<evidence type="ECO:0000313" key="6">
    <source>
        <dbReference type="EMBL" id="AIZ46017.1"/>
    </source>
</evidence>
<feature type="transmembrane region" description="Helical" evidence="5">
    <location>
        <begin position="44"/>
        <end position="65"/>
    </location>
</feature>
<comment type="subcellular location">
    <subcellularLocation>
        <location evidence="1">Endomembrane system</location>
        <topology evidence="1">Multi-pass membrane protein</topology>
    </subcellularLocation>
</comment>
<dbReference type="Gene3D" id="1.20.120.1630">
    <property type="match status" value="1"/>
</dbReference>
<dbReference type="PANTHER" id="PTHR43847:SF1">
    <property type="entry name" value="BLL3993 PROTEIN"/>
    <property type="match status" value="1"/>
</dbReference>
<dbReference type="HOGENOM" id="CLU_065200_5_0_0"/>
<name>A0A0A7KIJ2_9DEIO</name>
<dbReference type="AlphaFoldDB" id="A0A0A7KIJ2"/>
<evidence type="ECO:0000256" key="2">
    <source>
        <dbReference type="ARBA" id="ARBA00022692"/>
    </source>
</evidence>
<gene>
    <name evidence="6" type="ORF">QR90_14500</name>
</gene>
<dbReference type="InterPro" id="IPR007318">
    <property type="entry name" value="Phopholipid_MeTrfase"/>
</dbReference>
<evidence type="ECO:0008006" key="8">
    <source>
        <dbReference type="Google" id="ProtNLM"/>
    </source>
</evidence>
<dbReference type="Proteomes" id="UP000030634">
    <property type="component" value="Chromosome"/>
</dbReference>
<dbReference type="STRING" id="1182571.QR90_14500"/>
<evidence type="ECO:0000256" key="4">
    <source>
        <dbReference type="ARBA" id="ARBA00023136"/>
    </source>
</evidence>